<evidence type="ECO:0000256" key="1">
    <source>
        <dbReference type="PROSITE-ProRule" id="PRU00409"/>
    </source>
</evidence>
<dbReference type="GeneID" id="66852499"/>
<dbReference type="Gene3D" id="3.30.470.20">
    <property type="entry name" value="ATP-grasp fold, B domain"/>
    <property type="match status" value="1"/>
</dbReference>
<protein>
    <recommendedName>
        <fullName evidence="3">ATP-grasp domain-containing protein</fullName>
    </recommendedName>
</protein>
<name>A0ABY3ZES8_STRRM</name>
<keyword evidence="1" id="KW-0067">ATP-binding</keyword>
<evidence type="ECO:0000313" key="5">
    <source>
        <dbReference type="Proteomes" id="UP000829494"/>
    </source>
</evidence>
<dbReference type="Proteomes" id="UP000829494">
    <property type="component" value="Chromosome"/>
</dbReference>
<sequence>MTSTTGRAPGSRPQDTEDTPLSGADAEEADLLGTVNQALRRLWSGRGVVLLLDDFDHRATSLVGELRACGARVEAVLSRTGPGPGAPAVPHSRQCRESGPEMTRPEFEAWLRNPSQEVRRWLDGLDPERRWLALGTPRTGVAEFLGRKVYGWRRPKWAAVEDKTTIDRLWDAAGVASPPHVVVDVEALRRAPEEIGIGKIAGPAGVVAAADSTRGHVGDSLGLRWVPDPDRFQESVRDLADRADRVRIARFADGVPCSVLGMALPDGIAVFAPIEIVTLGDPATGRLLFCGSSTHWRPGASAEREMRDATRRAGRELVRTTGYRGIFSVDGLLTPDGFTATELNPRHASGLGLRAALPDFPVYLFNRAVQEELPGLEGIRSAALERVVRRAVAAAPSYALTVPVARTGHADGAADGAARLRHGGSVIDYRTADGVAALTAISPPAPGHRAGPACAALAAHLGDPGLRCFPLGTGGAD</sequence>
<evidence type="ECO:0000313" key="4">
    <source>
        <dbReference type="EMBL" id="UNZ08350.1"/>
    </source>
</evidence>
<gene>
    <name evidence="4" type="ORF">SRIMR7_39975</name>
</gene>
<feature type="region of interest" description="Disordered" evidence="2">
    <location>
        <begin position="79"/>
        <end position="102"/>
    </location>
</feature>
<dbReference type="InterPro" id="IPR011761">
    <property type="entry name" value="ATP-grasp"/>
</dbReference>
<feature type="region of interest" description="Disordered" evidence="2">
    <location>
        <begin position="1"/>
        <end position="22"/>
    </location>
</feature>
<dbReference type="SUPFAM" id="SSF56059">
    <property type="entry name" value="Glutathione synthetase ATP-binding domain-like"/>
    <property type="match status" value="1"/>
</dbReference>
<dbReference type="EMBL" id="CP094298">
    <property type="protein sequence ID" value="UNZ08350.1"/>
    <property type="molecule type" value="Genomic_DNA"/>
</dbReference>
<evidence type="ECO:0000256" key="2">
    <source>
        <dbReference type="SAM" id="MobiDB-lite"/>
    </source>
</evidence>
<reference evidence="4 5" key="1">
    <citation type="submission" date="2022-03" db="EMBL/GenBank/DDBJ databases">
        <title>Complete genome of Streptomyces rimosus ssp. rimosus R7 (=ATCC 10970).</title>
        <authorList>
            <person name="Beganovic S."/>
            <person name="Ruckert C."/>
            <person name="Busche T."/>
            <person name="Kalinowski J."/>
            <person name="Wittmann C."/>
        </authorList>
    </citation>
    <scope>NUCLEOTIDE SEQUENCE [LARGE SCALE GENOMIC DNA]</scope>
    <source>
        <strain evidence="4 5">R7</strain>
    </source>
</reference>
<keyword evidence="5" id="KW-1185">Reference proteome</keyword>
<feature type="domain" description="ATP-grasp" evidence="3">
    <location>
        <begin position="167"/>
        <end position="369"/>
    </location>
</feature>
<dbReference type="PROSITE" id="PS50975">
    <property type="entry name" value="ATP_GRASP"/>
    <property type="match status" value="1"/>
</dbReference>
<proteinExistence type="predicted"/>
<accession>A0ABY3ZES8</accession>
<evidence type="ECO:0000259" key="3">
    <source>
        <dbReference type="PROSITE" id="PS50975"/>
    </source>
</evidence>
<dbReference type="RefSeq" id="WP_176564563.1">
    <property type="nucleotide sequence ID" value="NZ_CP043497.1"/>
</dbReference>
<organism evidence="4 5">
    <name type="scientific">Streptomyces rimosus subsp. rimosus</name>
    <dbReference type="NCBI Taxonomy" id="132474"/>
    <lineage>
        <taxon>Bacteria</taxon>
        <taxon>Bacillati</taxon>
        <taxon>Actinomycetota</taxon>
        <taxon>Actinomycetes</taxon>
        <taxon>Kitasatosporales</taxon>
        <taxon>Streptomycetaceae</taxon>
        <taxon>Streptomyces</taxon>
    </lineage>
</organism>
<keyword evidence="1" id="KW-0547">Nucleotide-binding</keyword>